<dbReference type="AlphaFoldDB" id="A0A834MEA9"/>
<dbReference type="Proteomes" id="UP000625711">
    <property type="component" value="Unassembled WGS sequence"/>
</dbReference>
<evidence type="ECO:0000313" key="2">
    <source>
        <dbReference type="Proteomes" id="UP000625711"/>
    </source>
</evidence>
<dbReference type="OrthoDB" id="8915289at2759"/>
<name>A0A834MEA9_RHYFE</name>
<dbReference type="EMBL" id="JAACXV010011573">
    <property type="protein sequence ID" value="KAF7275024.1"/>
    <property type="molecule type" value="Genomic_DNA"/>
</dbReference>
<comment type="caution">
    <text evidence="1">The sequence shown here is derived from an EMBL/GenBank/DDBJ whole genome shotgun (WGS) entry which is preliminary data.</text>
</comment>
<reference evidence="1" key="1">
    <citation type="submission" date="2020-08" db="EMBL/GenBank/DDBJ databases">
        <title>Genome sequencing and assembly of the red palm weevil Rhynchophorus ferrugineus.</title>
        <authorList>
            <person name="Dias G.B."/>
            <person name="Bergman C.M."/>
            <person name="Manee M."/>
        </authorList>
    </citation>
    <scope>NUCLEOTIDE SEQUENCE</scope>
    <source>
        <strain evidence="1">AA-2017</strain>
        <tissue evidence="1">Whole larva</tissue>
    </source>
</reference>
<evidence type="ECO:0000313" key="1">
    <source>
        <dbReference type="EMBL" id="KAF7275024.1"/>
    </source>
</evidence>
<proteinExistence type="predicted"/>
<keyword evidence="2" id="KW-1185">Reference proteome</keyword>
<accession>A0A834MEA9</accession>
<organism evidence="1 2">
    <name type="scientific">Rhynchophorus ferrugineus</name>
    <name type="common">Red palm weevil</name>
    <name type="synonym">Curculio ferrugineus</name>
    <dbReference type="NCBI Taxonomy" id="354439"/>
    <lineage>
        <taxon>Eukaryota</taxon>
        <taxon>Metazoa</taxon>
        <taxon>Ecdysozoa</taxon>
        <taxon>Arthropoda</taxon>
        <taxon>Hexapoda</taxon>
        <taxon>Insecta</taxon>
        <taxon>Pterygota</taxon>
        <taxon>Neoptera</taxon>
        <taxon>Endopterygota</taxon>
        <taxon>Coleoptera</taxon>
        <taxon>Polyphaga</taxon>
        <taxon>Cucujiformia</taxon>
        <taxon>Curculionidae</taxon>
        <taxon>Dryophthorinae</taxon>
        <taxon>Rhynchophorus</taxon>
    </lineage>
</organism>
<gene>
    <name evidence="1" type="ORF">GWI33_012260</name>
</gene>
<sequence>VRDSLTKSFSNGLVHGHGYFETKASSIKQLSIEVSQLHGGEDGRLRLTCVATIPGYVNNDSEYADIRNSTVESK</sequence>
<protein>
    <submittedName>
        <fullName evidence="1">Uncharacterized protein</fullName>
    </submittedName>
</protein>
<feature type="non-terminal residue" evidence="1">
    <location>
        <position position="1"/>
    </location>
</feature>